<sequence length="229" mass="24175">MCAGGACRRPARLTSFERGNGERQVGQIIAVAVITILAVISPGADFAMTVRNSYLYGRTAGVLAAVGISLGVLVHVTYTMLGVGLLVSRTPALFTAMKLIGAAYLVFIGYKTFITKAQVDIDLSDGSGLSKAGALRTGFLTNALNPKTMLFVLSTYTQVVSADTPVAQQIGYGLFMSVAHLVWFALAATLFSNQSLRTRLLRRQSVLNKVIGTVLVGLGMALALTPSVQ</sequence>
<comment type="caution">
    <text evidence="7">The sequence shown here is derived from an EMBL/GenBank/DDBJ whole genome shotgun (WGS) entry which is preliminary data.</text>
</comment>
<feature type="transmembrane region" description="Helical" evidence="6">
    <location>
        <begin position="60"/>
        <end position="81"/>
    </location>
</feature>
<dbReference type="Pfam" id="PF01810">
    <property type="entry name" value="LysE"/>
    <property type="match status" value="1"/>
</dbReference>
<feature type="transmembrane region" description="Helical" evidence="6">
    <location>
        <begin position="170"/>
        <end position="190"/>
    </location>
</feature>
<evidence type="ECO:0000256" key="4">
    <source>
        <dbReference type="ARBA" id="ARBA00022989"/>
    </source>
</evidence>
<evidence type="ECO:0000256" key="3">
    <source>
        <dbReference type="ARBA" id="ARBA00022692"/>
    </source>
</evidence>
<dbReference type="Proteomes" id="UP000318103">
    <property type="component" value="Unassembled WGS sequence"/>
</dbReference>
<protein>
    <submittedName>
        <fullName evidence="7">RhtB (Resistance to homoserine/threonine) family protein</fullName>
    </submittedName>
</protein>
<keyword evidence="4 6" id="KW-1133">Transmembrane helix</keyword>
<evidence type="ECO:0000256" key="2">
    <source>
        <dbReference type="ARBA" id="ARBA00022475"/>
    </source>
</evidence>
<name>A0A542UHY4_9ACTN</name>
<dbReference type="PANTHER" id="PTHR30086:SF21">
    <property type="entry name" value="TRANSPORT PROTEIN"/>
    <property type="match status" value="1"/>
</dbReference>
<evidence type="ECO:0000313" key="8">
    <source>
        <dbReference type="Proteomes" id="UP000318103"/>
    </source>
</evidence>
<evidence type="ECO:0000256" key="6">
    <source>
        <dbReference type="SAM" id="Phobius"/>
    </source>
</evidence>
<dbReference type="PIRSF" id="PIRSF006324">
    <property type="entry name" value="LeuE"/>
    <property type="match status" value="1"/>
</dbReference>
<keyword evidence="5 6" id="KW-0472">Membrane</keyword>
<gene>
    <name evidence="7" type="ORF">FB563_3733</name>
</gene>
<proteinExistence type="predicted"/>
<dbReference type="GO" id="GO:0005886">
    <property type="term" value="C:plasma membrane"/>
    <property type="evidence" value="ECO:0007669"/>
    <property type="project" value="UniProtKB-SubCell"/>
</dbReference>
<dbReference type="EMBL" id="VFNX01000001">
    <property type="protein sequence ID" value="TQK98695.1"/>
    <property type="molecule type" value="Genomic_DNA"/>
</dbReference>
<evidence type="ECO:0000313" key="7">
    <source>
        <dbReference type="EMBL" id="TQK98695.1"/>
    </source>
</evidence>
<keyword evidence="2" id="KW-1003">Cell membrane</keyword>
<feature type="transmembrane region" description="Helical" evidence="6">
    <location>
        <begin position="93"/>
        <end position="110"/>
    </location>
</feature>
<feature type="transmembrane region" description="Helical" evidence="6">
    <location>
        <begin position="210"/>
        <end position="228"/>
    </location>
</feature>
<feature type="transmembrane region" description="Helical" evidence="6">
    <location>
        <begin position="28"/>
        <end position="48"/>
    </location>
</feature>
<keyword evidence="3 6" id="KW-0812">Transmembrane</keyword>
<comment type="subcellular location">
    <subcellularLocation>
        <location evidence="1">Cell membrane</location>
        <topology evidence="1">Multi-pass membrane protein</topology>
    </subcellularLocation>
</comment>
<reference evidence="7 8" key="1">
    <citation type="submission" date="2019-06" db="EMBL/GenBank/DDBJ databases">
        <title>Sequencing the genomes of 1000 actinobacteria strains.</title>
        <authorList>
            <person name="Klenk H.-P."/>
        </authorList>
    </citation>
    <scope>NUCLEOTIDE SEQUENCE [LARGE SCALE GENOMIC DNA]</scope>
    <source>
        <strain evidence="7 8">DSM 41929</strain>
    </source>
</reference>
<accession>A0A542UHY4</accession>
<dbReference type="AlphaFoldDB" id="A0A542UHY4"/>
<dbReference type="GO" id="GO:0015171">
    <property type="term" value="F:amino acid transmembrane transporter activity"/>
    <property type="evidence" value="ECO:0007669"/>
    <property type="project" value="TreeGrafter"/>
</dbReference>
<evidence type="ECO:0000256" key="1">
    <source>
        <dbReference type="ARBA" id="ARBA00004651"/>
    </source>
</evidence>
<evidence type="ECO:0000256" key="5">
    <source>
        <dbReference type="ARBA" id="ARBA00023136"/>
    </source>
</evidence>
<keyword evidence="8" id="KW-1185">Reference proteome</keyword>
<organism evidence="7 8">
    <name type="scientific">Streptomyces puniciscabiei</name>
    <dbReference type="NCBI Taxonomy" id="164348"/>
    <lineage>
        <taxon>Bacteria</taxon>
        <taxon>Bacillati</taxon>
        <taxon>Actinomycetota</taxon>
        <taxon>Actinomycetes</taxon>
        <taxon>Kitasatosporales</taxon>
        <taxon>Streptomycetaceae</taxon>
        <taxon>Streptomyces</taxon>
    </lineage>
</organism>
<dbReference type="PANTHER" id="PTHR30086">
    <property type="entry name" value="ARGININE EXPORTER PROTEIN ARGO"/>
    <property type="match status" value="1"/>
</dbReference>
<dbReference type="InterPro" id="IPR001123">
    <property type="entry name" value="LeuE-type"/>
</dbReference>